<dbReference type="Proteomes" id="UP000219072">
    <property type="component" value="Unassembled WGS sequence"/>
</dbReference>
<keyword evidence="2" id="KW-1185">Reference proteome</keyword>
<evidence type="ECO:0000313" key="1">
    <source>
        <dbReference type="EMBL" id="SOD67554.1"/>
    </source>
</evidence>
<accession>A0A286E9L9</accession>
<gene>
    <name evidence="1" type="ORF">SAMN06297387_1324</name>
</gene>
<reference evidence="1 2" key="1">
    <citation type="submission" date="2017-09" db="EMBL/GenBank/DDBJ databases">
        <authorList>
            <person name="Ehlers B."/>
            <person name="Leendertz F.H."/>
        </authorList>
    </citation>
    <scope>NUCLEOTIDE SEQUENCE [LARGE SCALE GENOMIC DNA]</scope>
    <source>
        <strain evidence="1 2">CGMCC 4.7095</strain>
    </source>
</reference>
<organism evidence="1 2">
    <name type="scientific">Streptomyces zhaozhouensis</name>
    <dbReference type="NCBI Taxonomy" id="1300267"/>
    <lineage>
        <taxon>Bacteria</taxon>
        <taxon>Bacillati</taxon>
        <taxon>Actinomycetota</taxon>
        <taxon>Actinomycetes</taxon>
        <taxon>Kitasatosporales</taxon>
        <taxon>Streptomycetaceae</taxon>
        <taxon>Streptomyces</taxon>
    </lineage>
</organism>
<protein>
    <submittedName>
        <fullName evidence="1">Uncharacterized protein</fullName>
    </submittedName>
</protein>
<proteinExistence type="predicted"/>
<evidence type="ECO:0000313" key="2">
    <source>
        <dbReference type="Proteomes" id="UP000219072"/>
    </source>
</evidence>
<dbReference type="OrthoDB" id="196248at2"/>
<sequence>MALPRKGSRRVVVNGTAFRWRVRRRPTYVQGMAWTPCTFAAEHAGTPGTTLVVTTDQPHPSNWLGRAARPVLPRDVAQAIEHALHHGWTPTTPGPPFHLTWPIGAPE</sequence>
<name>A0A286E9L9_9ACTN</name>
<dbReference type="AlphaFoldDB" id="A0A286E9L9"/>
<dbReference type="EMBL" id="OCNE01000032">
    <property type="protein sequence ID" value="SOD67554.1"/>
    <property type="molecule type" value="Genomic_DNA"/>
</dbReference>
<dbReference type="RefSeq" id="WP_097234040.1">
    <property type="nucleotide sequence ID" value="NZ_OCNE01000032.1"/>
</dbReference>